<dbReference type="Pfam" id="PF00171">
    <property type="entry name" value="Aldedh"/>
    <property type="match status" value="1"/>
</dbReference>
<sequence length="523" mass="56517">MFPTIIKSAKGLGLPSLRWYSSAVAVPNTKMFINGKAVESTANEWIDLYDPATNELVTRVPKCTAREMEDAVASSAEAFKSWSKTSIITRQQIMFKFQNIIKANMEQLAENITLEQGKTIADARGDVLRGLQVIEHACSLPSLLLGDTLSGVAKDLDILSYRVPLGVTAGITPFNFPAMVPLWTLPLAITCGNTHILKPSERDPGACMMIAEMLQEAGCPPGVVNVIHGAHAAVDFICDHPEIKAISFVGSDAAGQYIYERGAKNGKRVQSNMGAKNHGVILPDANKANTLNQLVGAAFGAAGQRCMALSTAIFVGEANNWINDLKERAEKLKVNAGKVPGADFGPVISPQSKERIKGLIQSGVDEGAILLLDGRDLVVKGYEKGNFLGPTILTNVKPNMKCYREEIFGLVLVCLSVDTLDEALDVINKNPYGNGTALFMNNGAAARKFIHDVDCGQIGINVPIPVPLPMFSFTGSRGSFRGDAHFYGKQGVHFFTEVKTVTQLWRETDVTHTKADVAMPVMR</sequence>
<dbReference type="InterPro" id="IPR016163">
    <property type="entry name" value="Ald_DH_C"/>
</dbReference>
<evidence type="ECO:0000256" key="2">
    <source>
        <dbReference type="ARBA" id="ARBA00009986"/>
    </source>
</evidence>
<evidence type="ECO:0000256" key="10">
    <source>
        <dbReference type="ARBA" id="ARBA00042419"/>
    </source>
</evidence>
<dbReference type="InterPro" id="IPR016162">
    <property type="entry name" value="Ald_DH_N"/>
</dbReference>
<evidence type="ECO:0000256" key="12">
    <source>
        <dbReference type="ARBA" id="ARBA00048821"/>
    </source>
</evidence>
<feature type="domain" description="Aldehyde dehydrogenase" evidence="13">
    <location>
        <begin position="39"/>
        <end position="501"/>
    </location>
</feature>
<comment type="function">
    <text evidence="8">Probable malonate and methylmalonate semialdehyde dehydrogenase involved in the catabolism of valine, thymine, and compounds catabolized by way of beta-alanine, including uracil and cytidine.</text>
</comment>
<comment type="similarity">
    <text evidence="2">Belongs to the aldehyde dehydrogenase family.</text>
</comment>
<dbReference type="AlphaFoldDB" id="A0A023F959"/>
<dbReference type="PANTHER" id="PTHR43866:SF3">
    <property type="entry name" value="METHYLMALONATE-SEMIALDEHYDE DEHYDROGENASE [ACYLATING], MITOCHONDRIAL"/>
    <property type="match status" value="1"/>
</dbReference>
<dbReference type="InterPro" id="IPR016161">
    <property type="entry name" value="Ald_DH/histidinol_DH"/>
</dbReference>
<comment type="catalytic activity">
    <reaction evidence="12">
        <text>3-oxopropanoate + NAD(+) + CoA + H2O = hydrogencarbonate + acetyl-CoA + NADH + H(+)</text>
        <dbReference type="Rhea" id="RHEA:76615"/>
        <dbReference type="ChEBI" id="CHEBI:15377"/>
        <dbReference type="ChEBI" id="CHEBI:15378"/>
        <dbReference type="ChEBI" id="CHEBI:17544"/>
        <dbReference type="ChEBI" id="CHEBI:33190"/>
        <dbReference type="ChEBI" id="CHEBI:57287"/>
        <dbReference type="ChEBI" id="CHEBI:57288"/>
        <dbReference type="ChEBI" id="CHEBI:57540"/>
        <dbReference type="ChEBI" id="CHEBI:57945"/>
        <dbReference type="EC" id="1.2.1.27"/>
    </reaction>
    <physiologicalReaction direction="left-to-right" evidence="12">
        <dbReference type="Rhea" id="RHEA:76616"/>
    </physiologicalReaction>
</comment>
<protein>
    <recommendedName>
        <fullName evidence="9">Probable methylmalonate-semialdehyde/malonate-semialdehyde dehydrogenase [acylating], mitochondrial</fullName>
        <ecNumber evidence="4">1.2.1.27</ecNumber>
    </recommendedName>
    <alternativeName>
        <fullName evidence="10">Malonate-semialdehyde dehydrogenase [acylating]</fullName>
    </alternativeName>
</protein>
<comment type="catalytic activity">
    <reaction evidence="11">
        <text>2-methyl-3-oxopropanoate + NAD(+) + CoA + H2O = propanoyl-CoA + hydrogencarbonate + NADH + H(+)</text>
        <dbReference type="Rhea" id="RHEA:20804"/>
        <dbReference type="ChEBI" id="CHEBI:15377"/>
        <dbReference type="ChEBI" id="CHEBI:15378"/>
        <dbReference type="ChEBI" id="CHEBI:17544"/>
        <dbReference type="ChEBI" id="CHEBI:57287"/>
        <dbReference type="ChEBI" id="CHEBI:57392"/>
        <dbReference type="ChEBI" id="CHEBI:57540"/>
        <dbReference type="ChEBI" id="CHEBI:57700"/>
        <dbReference type="ChEBI" id="CHEBI:57945"/>
        <dbReference type="EC" id="1.2.1.27"/>
    </reaction>
    <physiologicalReaction direction="left-to-right" evidence="11">
        <dbReference type="Rhea" id="RHEA:20805"/>
    </physiologicalReaction>
</comment>
<dbReference type="PROSITE" id="PS00070">
    <property type="entry name" value="ALDEHYDE_DEHYDR_CYS"/>
    <property type="match status" value="1"/>
</dbReference>
<evidence type="ECO:0000256" key="5">
    <source>
        <dbReference type="ARBA" id="ARBA00022946"/>
    </source>
</evidence>
<dbReference type="InterPro" id="IPR015590">
    <property type="entry name" value="Aldehyde_DH_dom"/>
</dbReference>
<comment type="subunit">
    <text evidence="3">Homotetramer.</text>
</comment>
<dbReference type="InterPro" id="IPR010061">
    <property type="entry name" value="MeMal-semiAld_DH"/>
</dbReference>
<reference evidence="14" key="1">
    <citation type="journal article" date="2014" name="PLoS Negl. Trop. Dis.">
        <title>An updated insight into the Sialotranscriptome of Triatoma infestans: developmental stage and geographic variations.</title>
        <authorList>
            <person name="Schwarz A."/>
            <person name="Medrano-Mercado N."/>
            <person name="Schaub G.A."/>
            <person name="Struchiner C.J."/>
            <person name="Bargues M.D."/>
            <person name="Levy M.Z."/>
            <person name="Ribeiro J.M."/>
        </authorList>
    </citation>
    <scope>NUCLEOTIDE SEQUENCE</scope>
    <source>
        <strain evidence="14">Chile</strain>
        <tissue evidence="14">Salivary glands</tissue>
    </source>
</reference>
<evidence type="ECO:0000256" key="8">
    <source>
        <dbReference type="ARBA" id="ARBA00037458"/>
    </source>
</evidence>
<evidence type="ECO:0000256" key="9">
    <source>
        <dbReference type="ARBA" id="ARBA00039517"/>
    </source>
</evidence>
<dbReference type="EC" id="1.2.1.27" evidence="4"/>
<proteinExistence type="evidence at transcript level"/>
<keyword evidence="5" id="KW-0809">Transit peptide</keyword>
<dbReference type="GO" id="GO:0006574">
    <property type="term" value="P:L-valine catabolic process"/>
    <property type="evidence" value="ECO:0007669"/>
    <property type="project" value="TreeGrafter"/>
</dbReference>
<evidence type="ECO:0000256" key="7">
    <source>
        <dbReference type="ARBA" id="ARBA00023027"/>
    </source>
</evidence>
<dbReference type="CDD" id="cd07085">
    <property type="entry name" value="ALDH_F6_MMSDH"/>
    <property type="match status" value="1"/>
</dbReference>
<keyword evidence="6" id="KW-0560">Oxidoreductase</keyword>
<dbReference type="InterPro" id="IPR016160">
    <property type="entry name" value="Ald_DH_CS_CYS"/>
</dbReference>
<dbReference type="Gene3D" id="3.40.605.10">
    <property type="entry name" value="Aldehyde Dehydrogenase, Chain A, domain 1"/>
    <property type="match status" value="1"/>
</dbReference>
<keyword evidence="7" id="KW-0520">NAD</keyword>
<dbReference type="Gene3D" id="3.40.309.10">
    <property type="entry name" value="Aldehyde Dehydrogenase, Chain A, domain 2"/>
    <property type="match status" value="1"/>
</dbReference>
<evidence type="ECO:0000256" key="1">
    <source>
        <dbReference type="ARBA" id="ARBA00004173"/>
    </source>
</evidence>
<name>A0A023F959_TRIIF</name>
<comment type="subcellular location">
    <subcellularLocation>
        <location evidence="1">Mitochondrion</location>
    </subcellularLocation>
</comment>
<dbReference type="GO" id="GO:0004491">
    <property type="term" value="F:methylmalonate-semialdehyde dehydrogenase (acylating, NAD) activity"/>
    <property type="evidence" value="ECO:0007669"/>
    <property type="project" value="UniProtKB-EC"/>
</dbReference>
<evidence type="ECO:0000313" key="14">
    <source>
        <dbReference type="EMBL" id="JAC17529.1"/>
    </source>
</evidence>
<organism evidence="14">
    <name type="scientific">Triatoma infestans</name>
    <name type="common">Assassin bug</name>
    <dbReference type="NCBI Taxonomy" id="30076"/>
    <lineage>
        <taxon>Eukaryota</taxon>
        <taxon>Metazoa</taxon>
        <taxon>Ecdysozoa</taxon>
        <taxon>Arthropoda</taxon>
        <taxon>Hexapoda</taxon>
        <taxon>Insecta</taxon>
        <taxon>Pterygota</taxon>
        <taxon>Neoptera</taxon>
        <taxon>Paraneoptera</taxon>
        <taxon>Hemiptera</taxon>
        <taxon>Heteroptera</taxon>
        <taxon>Panheteroptera</taxon>
        <taxon>Cimicomorpha</taxon>
        <taxon>Reduviidae</taxon>
        <taxon>Triatominae</taxon>
        <taxon>Triatoma</taxon>
    </lineage>
</organism>
<dbReference type="GO" id="GO:0005739">
    <property type="term" value="C:mitochondrion"/>
    <property type="evidence" value="ECO:0007669"/>
    <property type="project" value="UniProtKB-SubCell"/>
</dbReference>
<evidence type="ECO:0000256" key="6">
    <source>
        <dbReference type="ARBA" id="ARBA00023002"/>
    </source>
</evidence>
<dbReference type="EMBL" id="GBBI01001183">
    <property type="protein sequence ID" value="JAC17529.1"/>
    <property type="molecule type" value="mRNA"/>
</dbReference>
<dbReference type="NCBIfam" id="TIGR01722">
    <property type="entry name" value="MMSDH"/>
    <property type="match status" value="1"/>
</dbReference>
<accession>A0A023F959</accession>
<dbReference type="PANTHER" id="PTHR43866">
    <property type="entry name" value="MALONATE-SEMIALDEHYDE DEHYDROGENASE"/>
    <property type="match status" value="1"/>
</dbReference>
<evidence type="ECO:0000256" key="3">
    <source>
        <dbReference type="ARBA" id="ARBA00011881"/>
    </source>
</evidence>
<evidence type="ECO:0000259" key="13">
    <source>
        <dbReference type="Pfam" id="PF00171"/>
    </source>
</evidence>
<evidence type="ECO:0000256" key="11">
    <source>
        <dbReference type="ARBA" id="ARBA00047644"/>
    </source>
</evidence>
<dbReference type="SUPFAM" id="SSF53720">
    <property type="entry name" value="ALDH-like"/>
    <property type="match status" value="1"/>
</dbReference>
<dbReference type="GO" id="GO:0006210">
    <property type="term" value="P:thymine catabolic process"/>
    <property type="evidence" value="ECO:0007669"/>
    <property type="project" value="TreeGrafter"/>
</dbReference>
<dbReference type="FunFam" id="3.40.605.10:FF:000003">
    <property type="entry name" value="Methylmalonate-semialdehyde dehydrogenase [acylating]"/>
    <property type="match status" value="1"/>
</dbReference>
<dbReference type="FunFam" id="3.40.309.10:FF:000002">
    <property type="entry name" value="Methylmalonate-semialdehyde dehydrogenase (Acylating)"/>
    <property type="match status" value="1"/>
</dbReference>
<evidence type="ECO:0000256" key="4">
    <source>
        <dbReference type="ARBA" id="ARBA00013048"/>
    </source>
</evidence>